<evidence type="ECO:0000259" key="6">
    <source>
        <dbReference type="Pfam" id="PF00881"/>
    </source>
</evidence>
<dbReference type="CDD" id="cd02148">
    <property type="entry name" value="RutE-like"/>
    <property type="match status" value="1"/>
</dbReference>
<keyword evidence="8" id="KW-1185">Reference proteome</keyword>
<keyword evidence="1 5" id="KW-0285">Flavoprotein</keyword>
<dbReference type="InterPro" id="IPR029479">
    <property type="entry name" value="Nitroreductase"/>
</dbReference>
<evidence type="ECO:0000256" key="3">
    <source>
        <dbReference type="ARBA" id="ARBA00022857"/>
    </source>
</evidence>
<dbReference type="GO" id="GO:0035527">
    <property type="term" value="F:3-hydroxypropionate dehydrogenase (NADP+) activity"/>
    <property type="evidence" value="ECO:0007669"/>
    <property type="project" value="UniProtKB-EC"/>
</dbReference>
<dbReference type="InterPro" id="IPR050461">
    <property type="entry name" value="Nitroreductase_HadB/RutE"/>
</dbReference>
<evidence type="ECO:0000313" key="8">
    <source>
        <dbReference type="Proteomes" id="UP001175604"/>
    </source>
</evidence>
<dbReference type="SUPFAM" id="SSF55469">
    <property type="entry name" value="FMN-dependent nitroreductase-like"/>
    <property type="match status" value="1"/>
</dbReference>
<dbReference type="Proteomes" id="UP001175604">
    <property type="component" value="Unassembled WGS sequence"/>
</dbReference>
<dbReference type="HAMAP" id="MF_01204">
    <property type="entry name" value="Oxidoreductase_RutE_HadB"/>
    <property type="match status" value="1"/>
</dbReference>
<evidence type="ECO:0000256" key="4">
    <source>
        <dbReference type="ARBA" id="ARBA00023002"/>
    </source>
</evidence>
<sequence length="205" mass="22564">MHDDALARAPGRLDDRALDQLFRQARSVRSWQQREVSADVLRQLYELMRLGPTSANCQPARVHFVVGARARARLLPLLDAGNVEPTRHAPVTAVVGFDLRFYENLPRLYAHQPDAVSWFNASTASAREAALRNGSLQGGYFIMAARALGLDCGPMGGFDASAAAREFFPGADVEVNFLCNLGYGQPGSRYPRLPRLEFDEACVIS</sequence>
<keyword evidence="4 5" id="KW-0560">Oxidoreductase</keyword>
<dbReference type="NCBIfam" id="NF003768">
    <property type="entry name" value="PRK05365.1"/>
    <property type="match status" value="1"/>
</dbReference>
<comment type="cofactor">
    <cofactor evidence="5">
        <name>FMN</name>
        <dbReference type="ChEBI" id="CHEBI:58210"/>
    </cofactor>
</comment>
<dbReference type="RefSeq" id="WP_051439281.1">
    <property type="nucleotide sequence ID" value="NZ_JAUDJE010000008.1"/>
</dbReference>
<organism evidence="7 8">
    <name type="scientific">Bordetella petrii</name>
    <dbReference type="NCBI Taxonomy" id="94624"/>
    <lineage>
        <taxon>Bacteria</taxon>
        <taxon>Pseudomonadati</taxon>
        <taxon>Pseudomonadota</taxon>
        <taxon>Betaproteobacteria</taxon>
        <taxon>Burkholderiales</taxon>
        <taxon>Alcaligenaceae</taxon>
        <taxon>Bordetella</taxon>
    </lineage>
</organism>
<proteinExistence type="inferred from homology"/>
<dbReference type="EMBL" id="JAUDJE010000008">
    <property type="protein sequence ID" value="MDM9559649.1"/>
    <property type="molecule type" value="Genomic_DNA"/>
</dbReference>
<gene>
    <name evidence="7" type="ORF">QUC21_11465</name>
</gene>
<accession>A0ABT7W383</accession>
<dbReference type="EC" id="1.-.-.-" evidence="5"/>
<keyword evidence="5" id="KW-0520">NAD</keyword>
<keyword evidence="2 5" id="KW-0288">FMN</keyword>
<evidence type="ECO:0000256" key="1">
    <source>
        <dbReference type="ARBA" id="ARBA00022630"/>
    </source>
</evidence>
<dbReference type="InterPro" id="IPR000415">
    <property type="entry name" value="Nitroreductase-like"/>
</dbReference>
<reference evidence="7" key="1">
    <citation type="submission" date="2023-06" db="EMBL/GenBank/DDBJ databases">
        <title>full genome analysis of Phenantherene degrader P3.</title>
        <authorList>
            <person name="Akbar A."/>
            <person name="Rahmeh R."/>
            <person name="Kishk M."/>
        </authorList>
    </citation>
    <scope>NUCLEOTIDE SEQUENCE</scope>
    <source>
        <strain evidence="7">P3</strain>
    </source>
</reference>
<dbReference type="Gene3D" id="3.40.109.10">
    <property type="entry name" value="NADH Oxidase"/>
    <property type="match status" value="1"/>
</dbReference>
<evidence type="ECO:0000256" key="2">
    <source>
        <dbReference type="ARBA" id="ARBA00022643"/>
    </source>
</evidence>
<name>A0ABT7W383_9BORD</name>
<comment type="similarity">
    <text evidence="5">Belongs to the nitroreductase family. HadB/RutE subfamily.</text>
</comment>
<dbReference type="PANTHER" id="PTHR43543:SF1">
    <property type="entry name" value="MALONIC SEMIALDEHYDE REDUCTASE RUTE-RELATED"/>
    <property type="match status" value="1"/>
</dbReference>
<feature type="domain" description="Nitroreductase" evidence="6">
    <location>
        <begin position="23"/>
        <end position="183"/>
    </location>
</feature>
<comment type="caution">
    <text evidence="7">The sequence shown here is derived from an EMBL/GenBank/DDBJ whole genome shotgun (WGS) entry which is preliminary data.</text>
</comment>
<keyword evidence="3 5" id="KW-0521">NADP</keyword>
<evidence type="ECO:0000256" key="5">
    <source>
        <dbReference type="HAMAP-Rule" id="MF_01204"/>
    </source>
</evidence>
<dbReference type="Pfam" id="PF00881">
    <property type="entry name" value="Nitroreductase"/>
    <property type="match status" value="1"/>
</dbReference>
<dbReference type="PANTHER" id="PTHR43543">
    <property type="entry name" value="MALONIC SEMIALDEHYDE REDUCTASE RUTE-RELATED"/>
    <property type="match status" value="1"/>
</dbReference>
<protein>
    <recommendedName>
        <fullName evidence="5">Putative NADH dehydrogenase/NAD(P)H nitroreductase QUC21_11465</fullName>
        <ecNumber evidence="5">1.-.-.-</ecNumber>
    </recommendedName>
</protein>
<dbReference type="InterPro" id="IPR023936">
    <property type="entry name" value="RutE-like"/>
</dbReference>
<evidence type="ECO:0000313" key="7">
    <source>
        <dbReference type="EMBL" id="MDM9559649.1"/>
    </source>
</evidence>